<gene>
    <name evidence="4" type="ORF">PspYZU05_87</name>
</gene>
<dbReference type="InterPro" id="IPR046938">
    <property type="entry name" value="DNA_clamp_sf"/>
</dbReference>
<feature type="domain" description="Sliding clamp C-terminal" evidence="3">
    <location>
        <begin position="115"/>
        <end position="221"/>
    </location>
</feature>
<comment type="subunit">
    <text evidence="1">Homotrimer. Interacts with the viral DNA polymerase; this interaction constitutes the polymerase holoenzyme. Interacts with the sliding-clamp-loader; this interaction allows the sliding-clamp-loader to open the sliding clamp. Interacts with the viral DNA ligase. Part of the replicase complex that includes the DNA polymerase, the polymerase clamp, the clamp loader complex, the single-stranded DNA binding protein, the primase, the helicase and the helicase assembly factor. Interacts with the viral RNA polymerase (RNAP). Part of the transcription activation complex containing host RNAP, the viral RNA polymerase sigma-like factor, the late transcription coactivator, and the sliding clamp.</text>
</comment>
<evidence type="ECO:0000259" key="3">
    <source>
        <dbReference type="Pfam" id="PF09116"/>
    </source>
</evidence>
<evidence type="ECO:0000313" key="5">
    <source>
        <dbReference type="Proteomes" id="UP000247773"/>
    </source>
</evidence>
<comment type="similarity">
    <text evidence="1">Belongs to the Tevenvirinae sliding clamp family.</text>
</comment>
<dbReference type="Pfam" id="PF09116">
    <property type="entry name" value="gp45-slide_C"/>
    <property type="match status" value="1"/>
</dbReference>
<protein>
    <recommendedName>
        <fullName evidence="1">Sliding clamp</fullName>
    </recommendedName>
    <alternativeName>
        <fullName evidence="1">DNA polymerase accessory protein Gp45</fullName>
    </alternativeName>
    <alternativeName>
        <fullName evidence="1">DNA polymerase clamp</fullName>
    </alternativeName>
</protein>
<dbReference type="Gene3D" id="3.70.10.10">
    <property type="match status" value="1"/>
</dbReference>
<keyword evidence="1" id="KW-0235">DNA replication</keyword>
<feature type="domain" description="DNA polymerase processivity factor" evidence="2">
    <location>
        <begin position="1"/>
        <end position="106"/>
    </location>
</feature>
<dbReference type="Proteomes" id="UP000247773">
    <property type="component" value="Genome"/>
</dbReference>
<keyword evidence="1" id="KW-1195">Viral transcription</keyword>
<keyword evidence="5" id="KW-1185">Reference proteome</keyword>
<reference evidence="4 5" key="1">
    <citation type="submission" date="2017-04" db="EMBL/GenBank/DDBJ databases">
        <title>Isolation of lytic bacteriophages infecting Pseudomonas strains for biocontrol of fish and shrimp spoilage during chilled storage.</title>
        <authorList>
            <person name="Yang Z."/>
            <person name="Tao X."/>
            <person name="Gao L."/>
            <person name="Rao S."/>
        </authorList>
    </citation>
    <scope>NUCLEOTIDE SEQUENCE [LARGE SCALE GENOMIC DNA]</scope>
</reference>
<dbReference type="GO" id="GO:0019083">
    <property type="term" value="P:viral transcription"/>
    <property type="evidence" value="ECO:0007669"/>
    <property type="project" value="UniProtKB-UniRule"/>
</dbReference>
<comment type="function">
    <text evidence="1">Sliding clamp that encircles the genomic DNA and links the DNA polymerase to the template to control the processivity of DNA synthesis. Responsible for tethering the catalytic subunit of DNA polymerase to DNA during high-speed replication. Interaction with the sliding-clamp-loader opens the sliding clamp so that it can be loaded around the DNA template. During transcription, encircles the DNA and tethers host RNA polymerase (RNAP) to it.</text>
</comment>
<organism evidence="4 5">
    <name type="scientific">Pseudomonas phage PspYZU05</name>
    <dbReference type="NCBI Taxonomy" id="1983556"/>
    <lineage>
        <taxon>Viruses</taxon>
        <taxon>Duplodnaviria</taxon>
        <taxon>Heunggongvirae</taxon>
        <taxon>Uroviricota</taxon>
        <taxon>Caudoviricetes</taxon>
        <taxon>Pantevenvirales</taxon>
        <taxon>Straboviridae</taxon>
        <taxon>Jiangsuvirus</taxon>
        <taxon>Jiangsuvirus pspyzu05</taxon>
    </lineage>
</organism>
<evidence type="ECO:0000256" key="1">
    <source>
        <dbReference type="HAMAP-Rule" id="MF_04161"/>
    </source>
</evidence>
<dbReference type="GO" id="GO:0030337">
    <property type="term" value="F:DNA polymerase processivity factor activity"/>
    <property type="evidence" value="ECO:0007669"/>
    <property type="project" value="UniProtKB-UniRule"/>
</dbReference>
<dbReference type="InterPro" id="IPR004190">
    <property type="entry name" value="DNA_pol_proc_fac"/>
</dbReference>
<name>A0A2U7NBR9_9CAUD</name>
<dbReference type="Pfam" id="PF02916">
    <property type="entry name" value="DNA_PPF"/>
    <property type="match status" value="1"/>
</dbReference>
<evidence type="ECO:0000313" key="4">
    <source>
        <dbReference type="EMBL" id="ASD52039.1"/>
    </source>
</evidence>
<dbReference type="SUPFAM" id="SSF55979">
    <property type="entry name" value="DNA clamp"/>
    <property type="match status" value="2"/>
</dbReference>
<keyword evidence="1" id="KW-1194">Viral DNA replication</keyword>
<sequence>MKLSKETIEVLKTFSTINNGIMLNPGNFIMTRSVNGAVYAHAEVQDDIDLEVAIYDLNGFLSVVSLFEDLEISMNSDGDMVLKDKATTIILSGADPSAIVYPKKAINIPSTCFSVELSGHVIQQLKRVARGLLNIDTVSIENKDGFIYLNGYNAKGDTQLSRVLYSAKLGEYDGANTFKFFINMDNLRIQNEDHILSVWASGQQQVAKFESKTMTHVVAMEDGSRHDF</sequence>
<dbReference type="EMBL" id="KY971610">
    <property type="protein sequence ID" value="ASD52039.1"/>
    <property type="molecule type" value="Genomic_DNA"/>
</dbReference>
<dbReference type="GO" id="GO:0039693">
    <property type="term" value="P:viral DNA genome replication"/>
    <property type="evidence" value="ECO:0007669"/>
    <property type="project" value="UniProtKB-UniRule"/>
</dbReference>
<dbReference type="HAMAP" id="MF_04161">
    <property type="entry name" value="Sliding_clamp_T4"/>
    <property type="match status" value="1"/>
</dbReference>
<dbReference type="InterPro" id="IPR015200">
    <property type="entry name" value="Sliding_clamp_C"/>
</dbReference>
<evidence type="ECO:0000259" key="2">
    <source>
        <dbReference type="Pfam" id="PF02916"/>
    </source>
</evidence>
<dbReference type="GO" id="GO:0006260">
    <property type="term" value="P:DNA replication"/>
    <property type="evidence" value="ECO:0007669"/>
    <property type="project" value="UniProtKB-KW"/>
</dbReference>
<accession>A0A2U7NBR9</accession>
<proteinExistence type="inferred from homology"/>
<dbReference type="InterPro" id="IPR046389">
    <property type="entry name" value="Sliding_clamp_T4"/>
</dbReference>